<dbReference type="AlphaFoldDB" id="A0ABD3W4I7"/>
<sequence>MDSQREIERRKLEEFDKRHSLYSRLIYNPYLVHDGEQCLYKTARLTATGAFVGAYASMIDLTLYKGTPLTNMLALGKFVKWTFPVASMGAAYGSTICLASHLRGNKSDELNHAFGGAMLGAVIGAKTQNLQLGCLMAIGLGIICSIIKHGTINDWWKGSLTLDAPSERPLWFYKTAFMTTRPQPMDTGKEATH</sequence>
<keyword evidence="4" id="KW-0812">Transmembrane</keyword>
<evidence type="ECO:0000256" key="6">
    <source>
        <dbReference type="ARBA" id="ARBA00022989"/>
    </source>
</evidence>
<comment type="subcellular location">
    <subcellularLocation>
        <location evidence="1">Mitochondrion inner membrane</location>
        <topology evidence="1">Multi-pass membrane protein</topology>
        <orientation evidence="1">Matrix side</orientation>
    </subcellularLocation>
</comment>
<evidence type="ECO:0000313" key="13">
    <source>
        <dbReference type="Proteomes" id="UP001634394"/>
    </source>
</evidence>
<accession>A0ABD3W4I7</accession>
<dbReference type="PANTHER" id="PTHR21382:SF1">
    <property type="entry name" value="NADH DEHYDROGENASE [UBIQUINONE] 1 ALPHA SUBCOMPLEX SUBUNIT 11"/>
    <property type="match status" value="1"/>
</dbReference>
<evidence type="ECO:0000313" key="12">
    <source>
        <dbReference type="EMBL" id="KAL3867975.1"/>
    </source>
</evidence>
<dbReference type="EMBL" id="JBJQND010000008">
    <property type="protein sequence ID" value="KAL3867975.1"/>
    <property type="molecule type" value="Genomic_DNA"/>
</dbReference>
<evidence type="ECO:0000256" key="5">
    <source>
        <dbReference type="ARBA" id="ARBA00022792"/>
    </source>
</evidence>
<evidence type="ECO:0000256" key="4">
    <source>
        <dbReference type="ARBA" id="ARBA00022692"/>
    </source>
</evidence>
<evidence type="ECO:0000256" key="7">
    <source>
        <dbReference type="ARBA" id="ARBA00023128"/>
    </source>
</evidence>
<dbReference type="Proteomes" id="UP001634394">
    <property type="component" value="Unassembled WGS sequence"/>
</dbReference>
<evidence type="ECO:0000256" key="8">
    <source>
        <dbReference type="ARBA" id="ARBA00023136"/>
    </source>
</evidence>
<evidence type="ECO:0000256" key="9">
    <source>
        <dbReference type="ARBA" id="ARBA00030608"/>
    </source>
</evidence>
<keyword evidence="6" id="KW-1133">Transmembrane helix</keyword>
<keyword evidence="8" id="KW-0472">Membrane</keyword>
<evidence type="ECO:0000256" key="10">
    <source>
        <dbReference type="ARBA" id="ARBA00031497"/>
    </source>
</evidence>
<keyword evidence="5" id="KW-0999">Mitochondrion inner membrane</keyword>
<keyword evidence="13" id="KW-1185">Reference proteome</keyword>
<dbReference type="EMBL" id="JBJQND010000008">
    <property type="protein sequence ID" value="KAL3867803.1"/>
    <property type="molecule type" value="Genomic_DNA"/>
</dbReference>
<evidence type="ECO:0000256" key="2">
    <source>
        <dbReference type="ARBA" id="ARBA00008699"/>
    </source>
</evidence>
<evidence type="ECO:0000313" key="11">
    <source>
        <dbReference type="EMBL" id="KAL3867803.1"/>
    </source>
</evidence>
<dbReference type="PANTHER" id="PTHR21382">
    <property type="entry name" value="NADH-UBIQUINONE OXIDOREDUCTASE SUBUNIT"/>
    <property type="match status" value="1"/>
</dbReference>
<name>A0ABD3W4I7_SINWO</name>
<evidence type="ECO:0000256" key="1">
    <source>
        <dbReference type="ARBA" id="ARBA00004292"/>
    </source>
</evidence>
<comment type="caution">
    <text evidence="11">The sequence shown here is derived from an EMBL/GenBank/DDBJ whole genome shotgun (WGS) entry which is preliminary data.</text>
</comment>
<proteinExistence type="inferred from homology"/>
<reference evidence="11 13" key="1">
    <citation type="submission" date="2024-11" db="EMBL/GenBank/DDBJ databases">
        <title>Chromosome-level genome assembly of the freshwater bivalve Anodonta woodiana.</title>
        <authorList>
            <person name="Chen X."/>
        </authorList>
    </citation>
    <scope>NUCLEOTIDE SEQUENCE [LARGE SCALE GENOMIC DNA]</scope>
    <source>
        <strain evidence="11">MN2024</strain>
        <tissue evidence="11">Gills</tissue>
    </source>
</reference>
<dbReference type="InterPro" id="IPR039205">
    <property type="entry name" value="NDUFA11"/>
</dbReference>
<organism evidence="11 13">
    <name type="scientific">Sinanodonta woodiana</name>
    <name type="common">Chinese pond mussel</name>
    <name type="synonym">Anodonta woodiana</name>
    <dbReference type="NCBI Taxonomy" id="1069815"/>
    <lineage>
        <taxon>Eukaryota</taxon>
        <taxon>Metazoa</taxon>
        <taxon>Spiralia</taxon>
        <taxon>Lophotrochozoa</taxon>
        <taxon>Mollusca</taxon>
        <taxon>Bivalvia</taxon>
        <taxon>Autobranchia</taxon>
        <taxon>Heteroconchia</taxon>
        <taxon>Palaeoheterodonta</taxon>
        <taxon>Unionida</taxon>
        <taxon>Unionoidea</taxon>
        <taxon>Unionidae</taxon>
        <taxon>Unioninae</taxon>
        <taxon>Sinanodonta</taxon>
    </lineage>
</organism>
<dbReference type="GO" id="GO:0005743">
    <property type="term" value="C:mitochondrial inner membrane"/>
    <property type="evidence" value="ECO:0007669"/>
    <property type="project" value="UniProtKB-SubCell"/>
</dbReference>
<comment type="similarity">
    <text evidence="2">Belongs to the complex I NDUFA11 subunit family.</text>
</comment>
<gene>
    <name evidence="11" type="ORF">ACJMK2_040650</name>
    <name evidence="12" type="ORF">ACJMK2_040816</name>
</gene>
<protein>
    <recommendedName>
        <fullName evidence="3">NADH dehydrogenase [ubiquinone] 1 alpha subcomplex subunit 11</fullName>
    </recommendedName>
    <alternativeName>
        <fullName evidence="9">Complex I-B14.7</fullName>
    </alternativeName>
    <alternativeName>
        <fullName evidence="10">NADH-ubiquinone oxidoreductase subunit B14.7</fullName>
    </alternativeName>
</protein>
<keyword evidence="7" id="KW-0496">Mitochondrion</keyword>
<evidence type="ECO:0000256" key="3">
    <source>
        <dbReference type="ARBA" id="ARBA00018191"/>
    </source>
</evidence>